<dbReference type="PANTHER" id="PTHR46112">
    <property type="entry name" value="AMINOPEPTIDASE"/>
    <property type="match status" value="1"/>
</dbReference>
<accession>A0A2N0UJX2</accession>
<proteinExistence type="predicted"/>
<evidence type="ECO:0000259" key="2">
    <source>
        <dbReference type="Pfam" id="PF01321"/>
    </source>
</evidence>
<dbReference type="Gene3D" id="3.40.350.10">
    <property type="entry name" value="Creatinase/prolidase N-terminal domain"/>
    <property type="match status" value="1"/>
</dbReference>
<dbReference type="EC" id="3.4.-.-" evidence="3"/>
<evidence type="ECO:0000313" key="3">
    <source>
        <dbReference type="EMBL" id="PKD27286.1"/>
    </source>
</evidence>
<dbReference type="SUPFAM" id="SSF53092">
    <property type="entry name" value="Creatinase/prolidase N-terminal domain"/>
    <property type="match status" value="1"/>
</dbReference>
<dbReference type="InterPro" id="IPR036005">
    <property type="entry name" value="Creatinase/aminopeptidase-like"/>
</dbReference>
<dbReference type="InterPro" id="IPR000587">
    <property type="entry name" value="Creatinase_N"/>
</dbReference>
<feature type="domain" description="Creatinase N-terminal" evidence="2">
    <location>
        <begin position="20"/>
        <end position="116"/>
    </location>
</feature>
<keyword evidence="3" id="KW-0378">Hydrolase</keyword>
<feature type="domain" description="Peptidase M24" evidence="1">
    <location>
        <begin position="145"/>
        <end position="347"/>
    </location>
</feature>
<dbReference type="RefSeq" id="WP_101029599.1">
    <property type="nucleotide sequence ID" value="NZ_CABMMZ010000072.1"/>
</dbReference>
<name>A0A2N0UJX2_9FIRM</name>
<dbReference type="InterPro" id="IPR029149">
    <property type="entry name" value="Creatin/AminoP/Spt16_N"/>
</dbReference>
<dbReference type="Gene3D" id="3.90.230.10">
    <property type="entry name" value="Creatinase/methionine aminopeptidase superfamily"/>
    <property type="match status" value="1"/>
</dbReference>
<comment type="caution">
    <text evidence="3">The sequence shown here is derived from an EMBL/GenBank/DDBJ whole genome shotgun (WGS) entry which is preliminary data.</text>
</comment>
<dbReference type="Pfam" id="PF00557">
    <property type="entry name" value="Peptidase_M24"/>
    <property type="match status" value="1"/>
</dbReference>
<dbReference type="PANTHER" id="PTHR46112:SF3">
    <property type="entry name" value="AMINOPEPTIDASE YPDF"/>
    <property type="match status" value="1"/>
</dbReference>
<dbReference type="GO" id="GO:0016787">
    <property type="term" value="F:hydrolase activity"/>
    <property type="evidence" value="ECO:0007669"/>
    <property type="project" value="UniProtKB-KW"/>
</dbReference>
<protein>
    <submittedName>
        <fullName evidence="3">Putative peptidase</fullName>
        <ecNumber evidence="3">3.4.-.-</ecNumber>
    </submittedName>
</protein>
<sequence>MQNALFEQRLENLKTVIDSNNQALLITNEKNIGYFCGFFHSEGYLLVTENETVLFVDFRYYEAALKKSSCCKVVCFTKLFKDLISEVKNNSVVKVLFEASNITVEKYSRFKKAFSENGIDCICNSILDDKIDNIRCIKDKSEITKIAKAQEITEKSYLEVLNYLKPGVSERRVALELEHLIKLNGGEGVSFDLITITGKKTSLPHGVPSDDIVSEGDFFTFDIGSIFEGYHSDTTRTVAIKSADEEMKKVYDIVLKAQLAVLDSVKPGAKCSDVDKIARDIISENGYGKYFGHATGHGVGLDIHESPVVSPRSETMLKKGMIITDEPGIYLPGKFGVRIEDMLCVTDTGYKNFVSLPKELIIV</sequence>
<organism evidence="3 4">
    <name type="scientific">Ruminococcus bromii</name>
    <dbReference type="NCBI Taxonomy" id="40518"/>
    <lineage>
        <taxon>Bacteria</taxon>
        <taxon>Bacillati</taxon>
        <taxon>Bacillota</taxon>
        <taxon>Clostridia</taxon>
        <taxon>Eubacteriales</taxon>
        <taxon>Oscillospiraceae</taxon>
        <taxon>Ruminococcus</taxon>
    </lineage>
</organism>
<gene>
    <name evidence="3" type="ORF">RBATCC27255_01675</name>
</gene>
<evidence type="ECO:0000259" key="1">
    <source>
        <dbReference type="Pfam" id="PF00557"/>
    </source>
</evidence>
<dbReference type="EMBL" id="NNSR01000072">
    <property type="protein sequence ID" value="PKD27286.1"/>
    <property type="molecule type" value="Genomic_DNA"/>
</dbReference>
<dbReference type="Pfam" id="PF01321">
    <property type="entry name" value="Creatinase_N"/>
    <property type="match status" value="1"/>
</dbReference>
<dbReference type="CDD" id="cd01092">
    <property type="entry name" value="APP-like"/>
    <property type="match status" value="1"/>
</dbReference>
<evidence type="ECO:0000313" key="4">
    <source>
        <dbReference type="Proteomes" id="UP000233425"/>
    </source>
</evidence>
<dbReference type="SUPFAM" id="SSF55920">
    <property type="entry name" value="Creatinase/aminopeptidase"/>
    <property type="match status" value="1"/>
</dbReference>
<dbReference type="Proteomes" id="UP000233425">
    <property type="component" value="Unassembled WGS sequence"/>
</dbReference>
<keyword evidence="4" id="KW-1185">Reference proteome</keyword>
<dbReference type="AlphaFoldDB" id="A0A2N0UJX2"/>
<reference evidence="3" key="1">
    <citation type="journal article" date="2018" name="Environ. Microbiol.">
        <title>Sporulation capability and amylosome conservation among diverse human colonic and rumen isolates of the keystone starch-degrader Ruminococcus bromii.</title>
        <authorList>
            <person name="Mukhopadhya I."/>
            <person name="Morais S."/>
            <person name="Laverde-Gomez J."/>
            <person name="Sheridan P.O."/>
            <person name="Walker A.W."/>
            <person name="Kelly W."/>
            <person name="Klieve A.V."/>
            <person name="Ouwerkerk D."/>
            <person name="Duncan S.H."/>
            <person name="Louis P."/>
            <person name="Koropatkin N."/>
            <person name="Cockburn D."/>
            <person name="Kibler R."/>
            <person name="Cooper P.J."/>
            <person name="Sandoval C."/>
            <person name="Crost E."/>
            <person name="Juge N."/>
            <person name="Bayer E.A."/>
            <person name="Flint H.J."/>
        </authorList>
    </citation>
    <scope>NUCLEOTIDE SEQUENCE [LARGE SCALE GENOMIC DNA]</scope>
    <source>
        <strain evidence="3">ATCC 27255</strain>
    </source>
</reference>
<dbReference type="InterPro" id="IPR000994">
    <property type="entry name" value="Pept_M24"/>
</dbReference>
<dbReference type="InterPro" id="IPR050659">
    <property type="entry name" value="Peptidase_M24B"/>
</dbReference>